<proteinExistence type="predicted"/>
<name>A0ABW5P2M6_9DEIO</name>
<dbReference type="Proteomes" id="UP001597475">
    <property type="component" value="Unassembled WGS sequence"/>
</dbReference>
<evidence type="ECO:0000313" key="1">
    <source>
        <dbReference type="EMBL" id="MFD2609542.1"/>
    </source>
</evidence>
<accession>A0ABW5P2M6</accession>
<dbReference type="RefSeq" id="WP_386845000.1">
    <property type="nucleotide sequence ID" value="NZ_JBHUMK010000037.1"/>
</dbReference>
<comment type="caution">
    <text evidence="1">The sequence shown here is derived from an EMBL/GenBank/DDBJ whole genome shotgun (WGS) entry which is preliminary data.</text>
</comment>
<dbReference type="EMBL" id="JBHUMK010000037">
    <property type="protein sequence ID" value="MFD2609542.1"/>
    <property type="molecule type" value="Genomic_DNA"/>
</dbReference>
<protein>
    <submittedName>
        <fullName evidence="1">Uncharacterized protein</fullName>
    </submittedName>
</protein>
<reference evidence="2" key="1">
    <citation type="journal article" date="2019" name="Int. J. Syst. Evol. Microbiol.">
        <title>The Global Catalogue of Microorganisms (GCM) 10K type strain sequencing project: providing services to taxonomists for standard genome sequencing and annotation.</title>
        <authorList>
            <consortium name="The Broad Institute Genomics Platform"/>
            <consortium name="The Broad Institute Genome Sequencing Center for Infectious Disease"/>
            <person name="Wu L."/>
            <person name="Ma J."/>
        </authorList>
    </citation>
    <scope>NUCLEOTIDE SEQUENCE [LARGE SCALE GENOMIC DNA]</scope>
    <source>
        <strain evidence="2">KCTC 33842</strain>
    </source>
</reference>
<sequence>MTDALSTTEQQHLASLEHTIQAGLQTFRDTGAALAEIRDGRLYRATHATFDAYLERRWGFTRQHAGRLIQAAEVAQVLEPVGYTPDTEREARTPEVRAAARIVAELEPEQQQQVAKFLQATTGSEKPSTSQIKAVAEVVQQIDAHGTVEHPDTGEQVPFTDLPEQARMAVIRENVSTSAHERVQRQQGHIQASVQQKAATGQASWTDWVMNHTGQLPEGQVLQITCTPVPGSSPTARAQVIDVATGAVLAEGESATYLKKAVMTLVEEVKG</sequence>
<organism evidence="1 2">
    <name type="scientific">Deinococcus taklimakanensis</name>
    <dbReference type="NCBI Taxonomy" id="536443"/>
    <lineage>
        <taxon>Bacteria</taxon>
        <taxon>Thermotogati</taxon>
        <taxon>Deinococcota</taxon>
        <taxon>Deinococci</taxon>
        <taxon>Deinococcales</taxon>
        <taxon>Deinococcaceae</taxon>
        <taxon>Deinococcus</taxon>
    </lineage>
</organism>
<evidence type="ECO:0000313" key="2">
    <source>
        <dbReference type="Proteomes" id="UP001597475"/>
    </source>
</evidence>
<keyword evidence="2" id="KW-1185">Reference proteome</keyword>
<gene>
    <name evidence="1" type="ORF">ACFSR9_08840</name>
</gene>